<dbReference type="GO" id="GO:0008967">
    <property type="term" value="F:phosphoglycolate phosphatase activity"/>
    <property type="evidence" value="ECO:0007669"/>
    <property type="project" value="TreeGrafter"/>
</dbReference>
<dbReference type="RefSeq" id="WP_188173408.1">
    <property type="nucleotide sequence ID" value="NZ_JACVVD010000002.1"/>
</dbReference>
<sequence>MKKVIVFDFDGTLVHSRPLAIQIFNELAEKYGCTKIEEHLVEEYAKLNIRDRLKALKCPIHKLPRLLLDARKRYKSSVVGLNLISGIEDVLRTLKQMNIRIGILSSNAESNIRHFLQLNGIEFFDYVYCASNLFGKDKAIAKMVKELSLKTEDVVYVGDEIRDIEACKKVNVTSVAVIWGYDSEELILKGKPDFIVHHPEEIARIVQGGNI</sequence>
<dbReference type="InterPro" id="IPR050155">
    <property type="entry name" value="HAD-like_hydrolase_sf"/>
</dbReference>
<dbReference type="Proteomes" id="UP000650466">
    <property type="component" value="Unassembled WGS sequence"/>
</dbReference>
<dbReference type="InterPro" id="IPR006439">
    <property type="entry name" value="HAD-SF_hydro_IA"/>
</dbReference>
<dbReference type="InterPro" id="IPR036412">
    <property type="entry name" value="HAD-like_sf"/>
</dbReference>
<dbReference type="PANTHER" id="PTHR43434">
    <property type="entry name" value="PHOSPHOGLYCOLATE PHOSPHATASE"/>
    <property type="match status" value="1"/>
</dbReference>
<proteinExistence type="predicted"/>
<organism evidence="1 2">
    <name type="scientific">Paenibacillus sedimenti</name>
    <dbReference type="NCBI Taxonomy" id="2770274"/>
    <lineage>
        <taxon>Bacteria</taxon>
        <taxon>Bacillati</taxon>
        <taxon>Bacillota</taxon>
        <taxon>Bacilli</taxon>
        <taxon>Bacillales</taxon>
        <taxon>Paenibacillaceae</taxon>
        <taxon>Paenibacillus</taxon>
    </lineage>
</organism>
<accession>A0A926QHI8</accession>
<dbReference type="Gene3D" id="1.10.150.240">
    <property type="entry name" value="Putative phosphatase, domain 2"/>
    <property type="match status" value="1"/>
</dbReference>
<dbReference type="PANTHER" id="PTHR43434:SF13">
    <property type="entry name" value="PHOSPHOGLYCOLATE PHOSPHATASE"/>
    <property type="match status" value="1"/>
</dbReference>
<dbReference type="InterPro" id="IPR023198">
    <property type="entry name" value="PGP-like_dom2"/>
</dbReference>
<dbReference type="SUPFAM" id="SSF56784">
    <property type="entry name" value="HAD-like"/>
    <property type="match status" value="1"/>
</dbReference>
<evidence type="ECO:0000313" key="1">
    <source>
        <dbReference type="EMBL" id="MBD0379601.1"/>
    </source>
</evidence>
<dbReference type="SFLD" id="SFLDG01129">
    <property type="entry name" value="C1.5:_HAD__Beta-PGM__Phosphata"/>
    <property type="match status" value="1"/>
</dbReference>
<protein>
    <submittedName>
        <fullName evidence="1">HAD-IA family hydrolase</fullName>
    </submittedName>
</protein>
<dbReference type="Gene3D" id="3.40.50.1000">
    <property type="entry name" value="HAD superfamily/HAD-like"/>
    <property type="match status" value="1"/>
</dbReference>
<dbReference type="NCBIfam" id="TIGR01549">
    <property type="entry name" value="HAD-SF-IA-v1"/>
    <property type="match status" value="1"/>
</dbReference>
<gene>
    <name evidence="1" type="ORF">ICC18_05690</name>
</gene>
<keyword evidence="1" id="KW-0378">Hydrolase</keyword>
<dbReference type="InterPro" id="IPR023214">
    <property type="entry name" value="HAD_sf"/>
</dbReference>
<dbReference type="GO" id="GO:0005829">
    <property type="term" value="C:cytosol"/>
    <property type="evidence" value="ECO:0007669"/>
    <property type="project" value="TreeGrafter"/>
</dbReference>
<dbReference type="GO" id="GO:0006281">
    <property type="term" value="P:DNA repair"/>
    <property type="evidence" value="ECO:0007669"/>
    <property type="project" value="TreeGrafter"/>
</dbReference>
<dbReference type="AlphaFoldDB" id="A0A926QHI8"/>
<dbReference type="SFLD" id="SFLDS00003">
    <property type="entry name" value="Haloacid_Dehalogenase"/>
    <property type="match status" value="1"/>
</dbReference>
<dbReference type="InterPro" id="IPR041492">
    <property type="entry name" value="HAD_2"/>
</dbReference>
<comment type="caution">
    <text evidence="1">The sequence shown here is derived from an EMBL/GenBank/DDBJ whole genome shotgun (WGS) entry which is preliminary data.</text>
</comment>
<dbReference type="Pfam" id="PF13419">
    <property type="entry name" value="HAD_2"/>
    <property type="match status" value="1"/>
</dbReference>
<evidence type="ECO:0000313" key="2">
    <source>
        <dbReference type="Proteomes" id="UP000650466"/>
    </source>
</evidence>
<reference evidence="1" key="1">
    <citation type="submission" date="2020-09" db="EMBL/GenBank/DDBJ databases">
        <title>Draft Genome Sequence of Paenibacillus sp. WST5.</title>
        <authorList>
            <person name="Bao Z."/>
        </authorList>
    </citation>
    <scope>NUCLEOTIDE SEQUENCE</scope>
    <source>
        <strain evidence="1">WST5</strain>
    </source>
</reference>
<name>A0A926QHI8_9BACL</name>
<keyword evidence="2" id="KW-1185">Reference proteome</keyword>
<dbReference type="EMBL" id="JACVVD010000002">
    <property type="protein sequence ID" value="MBD0379601.1"/>
    <property type="molecule type" value="Genomic_DNA"/>
</dbReference>